<dbReference type="AlphaFoldDB" id="A0A6N7WWK6"/>
<dbReference type="Proteomes" id="UP000434342">
    <property type="component" value="Unassembled WGS sequence"/>
</dbReference>
<dbReference type="NCBIfam" id="TIGR01784">
    <property type="entry name" value="T_den_put_tspse"/>
    <property type="match status" value="1"/>
</dbReference>
<dbReference type="EMBL" id="VUND01000003">
    <property type="protein sequence ID" value="MST61275.1"/>
    <property type="molecule type" value="Genomic_DNA"/>
</dbReference>
<reference evidence="2 3" key="1">
    <citation type="submission" date="2019-08" db="EMBL/GenBank/DDBJ databases">
        <title>In-depth cultivation of the pig gut microbiome towards novel bacterial diversity and tailored functional studies.</title>
        <authorList>
            <person name="Wylensek D."/>
            <person name="Hitch T.C.A."/>
            <person name="Clavel T."/>
        </authorList>
    </citation>
    <scope>NUCLEOTIDE SEQUENCE [LARGE SCALE GENOMIC DNA]</scope>
    <source>
        <strain evidence="2 3">WB01_CNA04</strain>
    </source>
</reference>
<dbReference type="InterPro" id="IPR010106">
    <property type="entry name" value="RpnA"/>
</dbReference>
<feature type="region of interest" description="Disordered" evidence="1">
    <location>
        <begin position="247"/>
        <end position="268"/>
    </location>
</feature>
<evidence type="ECO:0000313" key="3">
    <source>
        <dbReference type="Proteomes" id="UP000434342"/>
    </source>
</evidence>
<organism evidence="2 3">
    <name type="scientific">Parafannyhessea umbonata</name>
    <dbReference type="NCBI Taxonomy" id="604330"/>
    <lineage>
        <taxon>Bacteria</taxon>
        <taxon>Bacillati</taxon>
        <taxon>Actinomycetota</taxon>
        <taxon>Coriobacteriia</taxon>
        <taxon>Coriobacteriales</taxon>
        <taxon>Atopobiaceae</taxon>
        <taxon>Parafannyhessea</taxon>
    </lineage>
</organism>
<evidence type="ECO:0000256" key="1">
    <source>
        <dbReference type="SAM" id="MobiDB-lite"/>
    </source>
</evidence>
<sequence>MRSSCKSDFVSCPPLLVRREGRGMHEGLDFSTMGITDDFMFGTVFQDLGLCRGLVEVLLGIKVRDLRMVERQELIDFGPASRAGIVDLLVRDVDGNVYDVEMQNGADPDIARRARRYLSLVDASVLDRGQRFGDAGNVIVLFICAHDPFGRGWKRYDYPRLCEQDGEPLGDGTSIVFVNAEGTRGDFGDGFDAFMSYLRDDNVIGSDFVRSVDDAVCGFRDDPGWRRFRMLWSEKYRNEFADAFDEGEAKGKAEGRAEGKVEGRAEGKEEGFSRAVELMHRLMVDGRERELEEAMRDPERMKRLLEEYGL</sequence>
<protein>
    <submittedName>
        <fullName evidence="2">Rpn family recombination-promoting nuclease/putative transposase</fullName>
    </submittedName>
</protein>
<evidence type="ECO:0000313" key="2">
    <source>
        <dbReference type="EMBL" id="MST61275.1"/>
    </source>
</evidence>
<gene>
    <name evidence="2" type="ORF">FYJ69_10340</name>
</gene>
<proteinExistence type="predicted"/>
<accession>A0A6N7WWK6</accession>
<comment type="caution">
    <text evidence="2">The sequence shown here is derived from an EMBL/GenBank/DDBJ whole genome shotgun (WGS) entry which is preliminary data.</text>
</comment>
<name>A0A6N7WWK6_9ACTN</name>